<name>A0A5B7IN95_PORTR</name>
<evidence type="ECO:0000313" key="6">
    <source>
        <dbReference type="EMBL" id="MPC83116.1"/>
    </source>
</evidence>
<sequence>MRAPKILSLLFLSVAWAEATHASKSIENAKPEIDKDSQRTYKESSGFERSRRQAYYDNRESVLRENEENDILDQIQTATATDLGSSFNFRAQFSQGYIDLGSRDLVEEGAATLAFVFDTTGSMTDDMQQVIVGAGEILNTVLEKFDRPIHNYVFVPFHDPGES</sequence>
<gene>
    <name evidence="6" type="primary">HMCN1_2</name>
    <name evidence="6" type="ORF">E2C01_077808</name>
</gene>
<feature type="chain" id="PRO_5022993776" evidence="4">
    <location>
        <begin position="23"/>
        <end position="163"/>
    </location>
</feature>
<dbReference type="OrthoDB" id="6362922at2759"/>
<dbReference type="Pfam" id="PF25106">
    <property type="entry name" value="VWA_4"/>
    <property type="match status" value="1"/>
</dbReference>
<evidence type="ECO:0000256" key="1">
    <source>
        <dbReference type="ARBA" id="ARBA00004613"/>
    </source>
</evidence>
<keyword evidence="3 4" id="KW-0732">Signal</keyword>
<evidence type="ECO:0000313" key="7">
    <source>
        <dbReference type="Proteomes" id="UP000324222"/>
    </source>
</evidence>
<evidence type="ECO:0000256" key="3">
    <source>
        <dbReference type="ARBA" id="ARBA00022729"/>
    </source>
</evidence>
<accession>A0A5B7IN95</accession>
<reference evidence="6 7" key="1">
    <citation type="submission" date="2019-05" db="EMBL/GenBank/DDBJ databases">
        <title>Another draft genome of Portunus trituberculatus and its Hox gene families provides insights of decapod evolution.</title>
        <authorList>
            <person name="Jeong J.-H."/>
            <person name="Song I."/>
            <person name="Kim S."/>
            <person name="Choi T."/>
            <person name="Kim D."/>
            <person name="Ryu S."/>
            <person name="Kim W."/>
        </authorList>
    </citation>
    <scope>NUCLEOTIDE SEQUENCE [LARGE SCALE GENOMIC DNA]</scope>
    <source>
        <tissue evidence="6">Muscle</tissue>
    </source>
</reference>
<keyword evidence="2" id="KW-0964">Secreted</keyword>
<evidence type="ECO:0000259" key="5">
    <source>
        <dbReference type="Pfam" id="PF25106"/>
    </source>
</evidence>
<feature type="signal peptide" evidence="4">
    <location>
        <begin position="1"/>
        <end position="22"/>
    </location>
</feature>
<proteinExistence type="predicted"/>
<dbReference type="Proteomes" id="UP000324222">
    <property type="component" value="Unassembled WGS sequence"/>
</dbReference>
<evidence type="ECO:0000256" key="4">
    <source>
        <dbReference type="SAM" id="SignalP"/>
    </source>
</evidence>
<comment type="subcellular location">
    <subcellularLocation>
        <location evidence="1">Secreted</location>
    </subcellularLocation>
</comment>
<organism evidence="6 7">
    <name type="scientific">Portunus trituberculatus</name>
    <name type="common">Swimming crab</name>
    <name type="synonym">Neptunus trituberculatus</name>
    <dbReference type="NCBI Taxonomy" id="210409"/>
    <lineage>
        <taxon>Eukaryota</taxon>
        <taxon>Metazoa</taxon>
        <taxon>Ecdysozoa</taxon>
        <taxon>Arthropoda</taxon>
        <taxon>Crustacea</taxon>
        <taxon>Multicrustacea</taxon>
        <taxon>Malacostraca</taxon>
        <taxon>Eumalacostraca</taxon>
        <taxon>Eucarida</taxon>
        <taxon>Decapoda</taxon>
        <taxon>Pleocyemata</taxon>
        <taxon>Brachyura</taxon>
        <taxon>Eubrachyura</taxon>
        <taxon>Portunoidea</taxon>
        <taxon>Portunidae</taxon>
        <taxon>Portuninae</taxon>
        <taxon>Portunus</taxon>
    </lineage>
</organism>
<comment type="caution">
    <text evidence="6">The sequence shown here is derived from an EMBL/GenBank/DDBJ whole genome shotgun (WGS) entry which is preliminary data.</text>
</comment>
<dbReference type="AlphaFoldDB" id="A0A5B7IN95"/>
<feature type="domain" description="Hemicentin-1-like von Willebrand factor A" evidence="5">
    <location>
        <begin position="113"/>
        <end position="161"/>
    </location>
</feature>
<dbReference type="InterPro" id="IPR056861">
    <property type="entry name" value="HMCN1-like_VWA"/>
</dbReference>
<keyword evidence="7" id="KW-1185">Reference proteome</keyword>
<evidence type="ECO:0000256" key="2">
    <source>
        <dbReference type="ARBA" id="ARBA00022525"/>
    </source>
</evidence>
<dbReference type="EMBL" id="VSRR010061574">
    <property type="protein sequence ID" value="MPC83116.1"/>
    <property type="molecule type" value="Genomic_DNA"/>
</dbReference>
<protein>
    <submittedName>
        <fullName evidence="6">Hemicentin-1</fullName>
    </submittedName>
</protein>